<comment type="caution">
    <text evidence="1">The sequence shown here is derived from an EMBL/GenBank/DDBJ whole genome shotgun (WGS) entry which is preliminary data.</text>
</comment>
<protein>
    <submittedName>
        <fullName evidence="1">Uncharacterized protein</fullName>
    </submittedName>
</protein>
<reference evidence="1 2" key="1">
    <citation type="submission" date="2020-02" db="EMBL/GenBank/DDBJ databases">
        <title>Rhodobacter translucens sp. nov., a novel bacterium isolated from activated sludge.</title>
        <authorList>
            <person name="Liu J."/>
        </authorList>
    </citation>
    <scope>NUCLEOTIDE SEQUENCE [LARGE SCALE GENOMIC DNA]</scope>
    <source>
        <strain evidence="1 2">HX-7-19</strain>
    </source>
</reference>
<sequence length="397" mass="44352">MASFDPKVFTRPDGLKRITNDHLLAFLAPYQSYLAGRGFTLPANPALDFPHEDLAKLLMQYDANIPPDLVNGLYYIDEVASNETLEEMMERANDAGITLSVNGKSTPADVATQIWNANPDLLIERAVRTLAFQKSSFMYFVGKVGKKRRLPATPDAQLKQLETLMDPWFESKQRGKGARVFAFPRTDKVWLLIRHGMPMIREGKHEDDGSSGVAFYRPQKHDVVIYDADQDVLAVNADTKGARTLYRETIGLVLFGDKDYFGEGEIFTLAPIRDDGADCLVSSDIDGIDRVRLREVVRVLRGRIPITEITRASDLFAALGDQADAKFKYGDIIAAKFGVLFRGARQERVVSVSKGSARYDRDTDAPAVEAWLDARGFYASQDKDDRGDADDDVLERD</sequence>
<organism evidence="1 2">
    <name type="scientific">Paragemmobacter kunshanensis</name>
    <dbReference type="NCBI Taxonomy" id="2583234"/>
    <lineage>
        <taxon>Bacteria</taxon>
        <taxon>Pseudomonadati</taxon>
        <taxon>Pseudomonadota</taxon>
        <taxon>Alphaproteobacteria</taxon>
        <taxon>Rhodobacterales</taxon>
        <taxon>Paracoccaceae</taxon>
        <taxon>Paragemmobacter</taxon>
    </lineage>
</organism>
<dbReference type="RefSeq" id="WP_165053820.1">
    <property type="nucleotide sequence ID" value="NZ_JAALFE010000032.1"/>
</dbReference>
<keyword evidence="2" id="KW-1185">Reference proteome</keyword>
<gene>
    <name evidence="1" type="ORF">G5V65_19765</name>
</gene>
<evidence type="ECO:0000313" key="2">
    <source>
        <dbReference type="Proteomes" id="UP000474758"/>
    </source>
</evidence>
<accession>A0A6M1U332</accession>
<proteinExistence type="predicted"/>
<name>A0A6M1U332_9RHOB</name>
<dbReference type="Proteomes" id="UP000474758">
    <property type="component" value="Unassembled WGS sequence"/>
</dbReference>
<dbReference type="EMBL" id="JAALFE010000032">
    <property type="protein sequence ID" value="NGQ93132.1"/>
    <property type="molecule type" value="Genomic_DNA"/>
</dbReference>
<dbReference type="AlphaFoldDB" id="A0A6M1U332"/>
<evidence type="ECO:0000313" key="1">
    <source>
        <dbReference type="EMBL" id="NGQ93132.1"/>
    </source>
</evidence>